<evidence type="ECO:0000313" key="3">
    <source>
        <dbReference type="Proteomes" id="UP001346869"/>
    </source>
</evidence>
<name>A0AAN7XC50_ELEMC</name>
<gene>
    <name evidence="2" type="ORF">PBY51_010711</name>
</gene>
<keyword evidence="3" id="KW-1185">Reference proteome</keyword>
<protein>
    <submittedName>
        <fullName evidence="2">Uncharacterized protein</fullName>
    </submittedName>
</protein>
<proteinExistence type="predicted"/>
<accession>A0AAN7XC50</accession>
<evidence type="ECO:0000256" key="1">
    <source>
        <dbReference type="SAM" id="MobiDB-lite"/>
    </source>
</evidence>
<reference evidence="2 3" key="2">
    <citation type="journal article" date="2023" name="Mol. Biol. Evol.">
        <title>Genomics of Secondarily Temperate Adaptation in the Only Non-Antarctic Icefish.</title>
        <authorList>
            <person name="Rivera-Colon A.G."/>
            <person name="Rayamajhi N."/>
            <person name="Minhas B.F."/>
            <person name="Madrigal G."/>
            <person name="Bilyk K.T."/>
            <person name="Yoon V."/>
            <person name="Hune M."/>
            <person name="Gregory S."/>
            <person name="Cheng C.H.C."/>
            <person name="Catchen J.M."/>
        </authorList>
    </citation>
    <scope>NUCLEOTIDE SEQUENCE [LARGE SCALE GENOMIC DNA]</scope>
    <source>
        <strain evidence="2">JMC-PN-2008</strain>
    </source>
</reference>
<dbReference type="Proteomes" id="UP001346869">
    <property type="component" value="Unassembled WGS sequence"/>
</dbReference>
<dbReference type="EMBL" id="JAUZQC010000016">
    <property type="protein sequence ID" value="KAK5857464.1"/>
    <property type="molecule type" value="Genomic_DNA"/>
</dbReference>
<feature type="region of interest" description="Disordered" evidence="1">
    <location>
        <begin position="55"/>
        <end position="74"/>
    </location>
</feature>
<organism evidence="2 3">
    <name type="scientific">Eleginops maclovinus</name>
    <name type="common">Patagonian blennie</name>
    <name type="synonym">Eleginus maclovinus</name>
    <dbReference type="NCBI Taxonomy" id="56733"/>
    <lineage>
        <taxon>Eukaryota</taxon>
        <taxon>Metazoa</taxon>
        <taxon>Chordata</taxon>
        <taxon>Craniata</taxon>
        <taxon>Vertebrata</taxon>
        <taxon>Euteleostomi</taxon>
        <taxon>Actinopterygii</taxon>
        <taxon>Neopterygii</taxon>
        <taxon>Teleostei</taxon>
        <taxon>Neoteleostei</taxon>
        <taxon>Acanthomorphata</taxon>
        <taxon>Eupercaria</taxon>
        <taxon>Perciformes</taxon>
        <taxon>Notothenioidei</taxon>
        <taxon>Eleginopidae</taxon>
        <taxon>Eleginops</taxon>
    </lineage>
</organism>
<comment type="caution">
    <text evidence="2">The sequence shown here is derived from an EMBL/GenBank/DDBJ whole genome shotgun (WGS) entry which is preliminary data.</text>
</comment>
<evidence type="ECO:0000313" key="2">
    <source>
        <dbReference type="EMBL" id="KAK5857464.1"/>
    </source>
</evidence>
<sequence>MRSAACSLGRMRQSGTTKGLVHQLAFGGPSTIKTEGATPLLSACLPSWGMLGHLDDWAQRGEPHPTSGQRRKHG</sequence>
<dbReference type="AlphaFoldDB" id="A0AAN7XC50"/>
<reference evidence="2 3" key="1">
    <citation type="journal article" date="2023" name="Genes (Basel)">
        <title>Chromosome-Level Genome Assembly and Circadian Gene Repertoire of the Patagonia Blennie Eleginops maclovinus-The Closest Ancestral Proxy of Antarctic Cryonotothenioids.</title>
        <authorList>
            <person name="Cheng C.C."/>
            <person name="Rivera-Colon A.G."/>
            <person name="Minhas B.F."/>
            <person name="Wilson L."/>
            <person name="Rayamajhi N."/>
            <person name="Vargas-Chacoff L."/>
            <person name="Catchen J.M."/>
        </authorList>
    </citation>
    <scope>NUCLEOTIDE SEQUENCE [LARGE SCALE GENOMIC DNA]</scope>
    <source>
        <strain evidence="2">JMC-PN-2008</strain>
    </source>
</reference>